<dbReference type="RefSeq" id="WP_015804991.1">
    <property type="nucleotide sequence ID" value="NC_013093.1"/>
</dbReference>
<reference evidence="1 2" key="1">
    <citation type="journal article" date="2009" name="Stand. Genomic Sci.">
        <title>Complete genome sequence of Actinosynnema mirum type strain (101).</title>
        <authorList>
            <person name="Land M."/>
            <person name="Lapidus A."/>
            <person name="Mayilraj S."/>
            <person name="Chen F."/>
            <person name="Copeland A."/>
            <person name="Del Rio T.G."/>
            <person name="Nolan M."/>
            <person name="Lucas S."/>
            <person name="Tice H."/>
            <person name="Cheng J.F."/>
            <person name="Chertkov O."/>
            <person name="Bruce D."/>
            <person name="Goodwin L."/>
            <person name="Pitluck S."/>
            <person name="Rohde M."/>
            <person name="Goker M."/>
            <person name="Pati A."/>
            <person name="Ivanova N."/>
            <person name="Mavromatis K."/>
            <person name="Chen A."/>
            <person name="Palaniappan K."/>
            <person name="Hauser L."/>
            <person name="Chang Y.J."/>
            <person name="Jeffries C.C."/>
            <person name="Brettin T."/>
            <person name="Detter J.C."/>
            <person name="Han C."/>
            <person name="Chain P."/>
            <person name="Tindall B.J."/>
            <person name="Bristow J."/>
            <person name="Eisen J.A."/>
            <person name="Markowitz V."/>
            <person name="Hugenholtz P."/>
            <person name="Kyrpides N.C."/>
            <person name="Klenk H.P."/>
        </authorList>
    </citation>
    <scope>NUCLEOTIDE SEQUENCE [LARGE SCALE GENOMIC DNA]</scope>
    <source>
        <strain evidence="2">ATCC 29888 / DSM 43827 / JCM 3225 / NBRC 14064 / NCIMB 13271 / NRRL B-12336 / IMRU 3971 / 101</strain>
    </source>
</reference>
<dbReference type="eggNOG" id="ENOG5031Q8U">
    <property type="taxonomic scope" value="Bacteria"/>
</dbReference>
<dbReference type="HOGENOM" id="CLU_1987875_0_0_11"/>
<protein>
    <submittedName>
        <fullName evidence="1">Uncharacterized protein</fullName>
    </submittedName>
</protein>
<evidence type="ECO:0000313" key="1">
    <source>
        <dbReference type="EMBL" id="ACU40108.1"/>
    </source>
</evidence>
<dbReference type="Pfam" id="PF20060">
    <property type="entry name" value="DUF6459"/>
    <property type="match status" value="1"/>
</dbReference>
<sequence>MTWLRELQGYGGLERARDAWGGQVCPGAVLEHLRLVRVVVEAVDGRRPLGQVRAVLTGSAAREVGRLLSPGTSGTAVGGLRMCRVSERAAEIAGTLRRGARVRALAARAELVEGRWLLSRFHLLP</sequence>
<accession>C6WJ32</accession>
<name>C6WJ32_ACTMD</name>
<evidence type="ECO:0000313" key="2">
    <source>
        <dbReference type="Proteomes" id="UP000002213"/>
    </source>
</evidence>
<dbReference type="AlphaFoldDB" id="C6WJ32"/>
<dbReference type="EMBL" id="CP001630">
    <property type="protein sequence ID" value="ACU40108.1"/>
    <property type="molecule type" value="Genomic_DNA"/>
</dbReference>
<dbReference type="InterPro" id="IPR045596">
    <property type="entry name" value="DUF6459"/>
</dbReference>
<gene>
    <name evidence="1" type="ordered locus">Amir_6304</name>
</gene>
<organism evidence="1 2">
    <name type="scientific">Actinosynnema mirum (strain ATCC 29888 / DSM 43827 / JCM 3225 / NBRC 14064 / NCIMB 13271 / NRRL B-12336 / IMRU 3971 / 101)</name>
    <dbReference type="NCBI Taxonomy" id="446462"/>
    <lineage>
        <taxon>Bacteria</taxon>
        <taxon>Bacillati</taxon>
        <taxon>Actinomycetota</taxon>
        <taxon>Actinomycetes</taxon>
        <taxon>Pseudonocardiales</taxon>
        <taxon>Pseudonocardiaceae</taxon>
        <taxon>Actinosynnema</taxon>
    </lineage>
</organism>
<dbReference type="KEGG" id="ami:Amir_6304"/>
<dbReference type="Proteomes" id="UP000002213">
    <property type="component" value="Chromosome"/>
</dbReference>
<proteinExistence type="predicted"/>
<keyword evidence="2" id="KW-1185">Reference proteome</keyword>